<dbReference type="RefSeq" id="WP_219529265.1">
    <property type="nucleotide sequence ID" value="NZ_JAHKRM010000006.1"/>
</dbReference>
<comment type="cofactor">
    <cofactor evidence="1">
        <name>[3Fe-4S] cluster</name>
        <dbReference type="ChEBI" id="CHEBI:21137"/>
    </cofactor>
</comment>
<sequence>MRVAVDRDKCCGAGQCVMIAPEVFDQDEDDGIVLLLDDTPEARLHRAVREAASVCPAAAIQLSELHATD</sequence>
<protein>
    <recommendedName>
        <fullName evidence="8">Ferredoxin</fullName>
    </recommendedName>
</protein>
<keyword evidence="7" id="KW-0003">3Fe-4S</keyword>
<dbReference type="Proteomes" id="UP001597097">
    <property type="component" value="Unassembled WGS sequence"/>
</dbReference>
<keyword evidence="2 8" id="KW-0813">Transport</keyword>
<evidence type="ECO:0000256" key="4">
    <source>
        <dbReference type="ARBA" id="ARBA00022982"/>
    </source>
</evidence>
<evidence type="ECO:0000256" key="2">
    <source>
        <dbReference type="ARBA" id="ARBA00022448"/>
    </source>
</evidence>
<dbReference type="PROSITE" id="PS51379">
    <property type="entry name" value="4FE4S_FER_2"/>
    <property type="match status" value="1"/>
</dbReference>
<dbReference type="InterPro" id="IPR001080">
    <property type="entry name" value="3Fe4S_ferredoxin"/>
</dbReference>
<dbReference type="PRINTS" id="PR00352">
    <property type="entry name" value="3FE4SFRDOXIN"/>
</dbReference>
<dbReference type="Pfam" id="PF13370">
    <property type="entry name" value="Fer4_13"/>
    <property type="match status" value="1"/>
</dbReference>
<accession>A0ABW4GP76</accession>
<comment type="function">
    <text evidence="8">Ferredoxins are iron-sulfur proteins that transfer electrons in a wide variety of metabolic reactions.</text>
</comment>
<evidence type="ECO:0000256" key="5">
    <source>
        <dbReference type="ARBA" id="ARBA00023004"/>
    </source>
</evidence>
<dbReference type="InterPro" id="IPR051269">
    <property type="entry name" value="Fe-S_cluster_ET"/>
</dbReference>
<dbReference type="EMBL" id="JBHUCM010000044">
    <property type="protein sequence ID" value="MFD1544517.1"/>
    <property type="molecule type" value="Genomic_DNA"/>
</dbReference>
<proteinExistence type="predicted"/>
<comment type="caution">
    <text evidence="10">The sequence shown here is derived from an EMBL/GenBank/DDBJ whole genome shotgun (WGS) entry which is preliminary data.</text>
</comment>
<keyword evidence="11" id="KW-1185">Reference proteome</keyword>
<evidence type="ECO:0000256" key="1">
    <source>
        <dbReference type="ARBA" id="ARBA00001927"/>
    </source>
</evidence>
<organism evidence="10 11">
    <name type="scientific">Nonomuraea guangzhouensis</name>
    <dbReference type="NCBI Taxonomy" id="1291555"/>
    <lineage>
        <taxon>Bacteria</taxon>
        <taxon>Bacillati</taxon>
        <taxon>Actinomycetota</taxon>
        <taxon>Actinomycetes</taxon>
        <taxon>Streptosporangiales</taxon>
        <taxon>Streptosporangiaceae</taxon>
        <taxon>Nonomuraea</taxon>
    </lineage>
</organism>
<dbReference type="PANTHER" id="PTHR36923:SF3">
    <property type="entry name" value="FERREDOXIN"/>
    <property type="match status" value="1"/>
</dbReference>
<gene>
    <name evidence="10" type="ORF">ACFSJ0_46265</name>
</gene>
<dbReference type="PANTHER" id="PTHR36923">
    <property type="entry name" value="FERREDOXIN"/>
    <property type="match status" value="1"/>
</dbReference>
<reference evidence="11" key="1">
    <citation type="journal article" date="2019" name="Int. J. Syst. Evol. Microbiol.">
        <title>The Global Catalogue of Microorganisms (GCM) 10K type strain sequencing project: providing services to taxonomists for standard genome sequencing and annotation.</title>
        <authorList>
            <consortium name="The Broad Institute Genomics Platform"/>
            <consortium name="The Broad Institute Genome Sequencing Center for Infectious Disease"/>
            <person name="Wu L."/>
            <person name="Ma J."/>
        </authorList>
    </citation>
    <scope>NUCLEOTIDE SEQUENCE [LARGE SCALE GENOMIC DNA]</scope>
    <source>
        <strain evidence="11">CGMCC 1.15399</strain>
    </source>
</reference>
<evidence type="ECO:0000313" key="10">
    <source>
        <dbReference type="EMBL" id="MFD1544517.1"/>
    </source>
</evidence>
<feature type="domain" description="4Fe-4S ferredoxin-type" evidence="9">
    <location>
        <begin position="1"/>
        <end position="29"/>
    </location>
</feature>
<keyword evidence="5 8" id="KW-0408">Iron</keyword>
<name>A0ABW4GP76_9ACTN</name>
<evidence type="ECO:0000256" key="7">
    <source>
        <dbReference type="ARBA" id="ARBA00023291"/>
    </source>
</evidence>
<evidence type="ECO:0000256" key="6">
    <source>
        <dbReference type="ARBA" id="ARBA00023014"/>
    </source>
</evidence>
<evidence type="ECO:0000256" key="8">
    <source>
        <dbReference type="RuleBase" id="RU368020"/>
    </source>
</evidence>
<keyword evidence="3 8" id="KW-0479">Metal-binding</keyword>
<evidence type="ECO:0000259" key="9">
    <source>
        <dbReference type="PROSITE" id="PS51379"/>
    </source>
</evidence>
<evidence type="ECO:0000256" key="3">
    <source>
        <dbReference type="ARBA" id="ARBA00022723"/>
    </source>
</evidence>
<evidence type="ECO:0000313" key="11">
    <source>
        <dbReference type="Proteomes" id="UP001597097"/>
    </source>
</evidence>
<dbReference type="InterPro" id="IPR017896">
    <property type="entry name" value="4Fe4S_Fe-S-bd"/>
</dbReference>
<keyword evidence="6 8" id="KW-0411">Iron-sulfur</keyword>
<keyword evidence="4 8" id="KW-0249">Electron transport</keyword>